<accession>A0ABQ7EVP6</accession>
<evidence type="ECO:0000313" key="1">
    <source>
        <dbReference type="EMBL" id="KAF3607722.1"/>
    </source>
</evidence>
<keyword evidence="2" id="KW-1185">Reference proteome</keyword>
<organism evidence="1 2">
    <name type="scientific">Brassica cretica</name>
    <name type="common">Mustard</name>
    <dbReference type="NCBI Taxonomy" id="69181"/>
    <lineage>
        <taxon>Eukaryota</taxon>
        <taxon>Viridiplantae</taxon>
        <taxon>Streptophyta</taxon>
        <taxon>Embryophyta</taxon>
        <taxon>Tracheophyta</taxon>
        <taxon>Spermatophyta</taxon>
        <taxon>Magnoliopsida</taxon>
        <taxon>eudicotyledons</taxon>
        <taxon>Gunneridae</taxon>
        <taxon>Pentapetalae</taxon>
        <taxon>rosids</taxon>
        <taxon>malvids</taxon>
        <taxon>Brassicales</taxon>
        <taxon>Brassicaceae</taxon>
        <taxon>Brassiceae</taxon>
        <taxon>Brassica</taxon>
    </lineage>
</organism>
<name>A0ABQ7EVP6_BRACR</name>
<comment type="caution">
    <text evidence="1">The sequence shown here is derived from an EMBL/GenBank/DDBJ whole genome shotgun (WGS) entry which is preliminary data.</text>
</comment>
<gene>
    <name evidence="1" type="ORF">DY000_02049105</name>
</gene>
<proteinExistence type="predicted"/>
<reference evidence="1 2" key="1">
    <citation type="journal article" date="2020" name="BMC Genomics">
        <title>Intraspecific diversification of the crop wild relative Brassica cretica Lam. using demographic model selection.</title>
        <authorList>
            <person name="Kioukis A."/>
            <person name="Michalopoulou V.A."/>
            <person name="Briers L."/>
            <person name="Pirintsos S."/>
            <person name="Studholme D.J."/>
            <person name="Pavlidis P."/>
            <person name="Sarris P.F."/>
        </authorList>
    </citation>
    <scope>NUCLEOTIDE SEQUENCE [LARGE SCALE GENOMIC DNA]</scope>
    <source>
        <strain evidence="2">cv. PFS-1207/04</strain>
    </source>
</reference>
<sequence>MNYMKVSQMRNYSTCKFAMKQIIINQKLIREEQVKAIQSTEQSAHRSTLITKNRSTTTMRHRLTTVQYQKPLDPDGHAKAINGCTLHVSREDIADILQTANGADNLFMHHCSNPEQKVTKEFYDTAGGIDNNFTPKSCHPSRPLIDATVPVSDEYGIYRDDQGCARGMDGHTISKSKENISRILERASKDEPSYICLPEHATFFTQTKLLPEIYTKDEINEMFYGVCGEQENNKEAFQMKLDGVYHPLNNSISWLTTCMEEMRQDIARIQQATEVSRQTSIDRHHHASIDCRSQTSIDPCLPASIDISQPHSHPMQPQQNFHTREEIDQLVEEIYRALETTEERLDGRCDDIYFPMDLSITALTSKIEAMQGELVEI</sequence>
<dbReference type="EMBL" id="QGKV02000297">
    <property type="protein sequence ID" value="KAF3607722.1"/>
    <property type="molecule type" value="Genomic_DNA"/>
</dbReference>
<evidence type="ECO:0000313" key="2">
    <source>
        <dbReference type="Proteomes" id="UP000266723"/>
    </source>
</evidence>
<dbReference type="Proteomes" id="UP000266723">
    <property type="component" value="Unassembled WGS sequence"/>
</dbReference>
<protein>
    <submittedName>
        <fullName evidence="1">Uncharacterized protein</fullName>
    </submittedName>
</protein>